<dbReference type="Pfam" id="PF01047">
    <property type="entry name" value="MarR"/>
    <property type="match status" value="1"/>
</dbReference>
<dbReference type="AlphaFoldDB" id="A0A0J7Y6S3"/>
<keyword evidence="1" id="KW-0805">Transcription regulation</keyword>
<dbReference type="InterPro" id="IPR036390">
    <property type="entry name" value="WH_DNA-bd_sf"/>
</dbReference>
<dbReference type="GO" id="GO:0003700">
    <property type="term" value="F:DNA-binding transcription factor activity"/>
    <property type="evidence" value="ECO:0007669"/>
    <property type="project" value="InterPro"/>
</dbReference>
<dbReference type="SUPFAM" id="SSF46785">
    <property type="entry name" value="Winged helix' DNA-binding domain"/>
    <property type="match status" value="1"/>
</dbReference>
<keyword evidence="6" id="KW-1185">Reference proteome</keyword>
<gene>
    <name evidence="5" type="ORF">V474_10630</name>
</gene>
<dbReference type="InterPro" id="IPR036388">
    <property type="entry name" value="WH-like_DNA-bd_sf"/>
</dbReference>
<dbReference type="InterPro" id="IPR000835">
    <property type="entry name" value="HTH_MarR-typ"/>
</dbReference>
<evidence type="ECO:0000313" key="5">
    <source>
        <dbReference type="EMBL" id="KMS59644.1"/>
    </source>
</evidence>
<dbReference type="EMBL" id="JACU01000002">
    <property type="protein sequence ID" value="KMS59644.1"/>
    <property type="molecule type" value="Genomic_DNA"/>
</dbReference>
<dbReference type="PRINTS" id="PR00598">
    <property type="entry name" value="HTHMARR"/>
</dbReference>
<dbReference type="OrthoDB" id="582199at2"/>
<organism evidence="5 6">
    <name type="scientific">Novosphingobium barchaimii LL02</name>
    <dbReference type="NCBI Taxonomy" id="1114963"/>
    <lineage>
        <taxon>Bacteria</taxon>
        <taxon>Pseudomonadati</taxon>
        <taxon>Pseudomonadota</taxon>
        <taxon>Alphaproteobacteria</taxon>
        <taxon>Sphingomonadales</taxon>
        <taxon>Sphingomonadaceae</taxon>
        <taxon>Novosphingobium</taxon>
    </lineage>
</organism>
<comment type="caution">
    <text evidence="5">The sequence shown here is derived from an EMBL/GenBank/DDBJ whole genome shotgun (WGS) entry which is preliminary data.</text>
</comment>
<name>A0A0J7Y6S3_9SPHN</name>
<sequence>MERRVGTVLAQVARLMRRAFDERAREIGVTRPQWQVLIVLRRHEGIRQAGLAEILEVEPITAGRMIDRMQEAGMVERRADPADRRAWNLHLTDRGSEMMERLQPLAMETSDSAMAGVSEAEKAQLLATLETILGNLTGKPAGNDPLAG</sequence>
<keyword evidence="3" id="KW-0804">Transcription</keyword>
<dbReference type="PANTHER" id="PTHR42756:SF1">
    <property type="entry name" value="TRANSCRIPTIONAL REPRESSOR OF EMRAB OPERON"/>
    <property type="match status" value="1"/>
</dbReference>
<dbReference type="PANTHER" id="PTHR42756">
    <property type="entry name" value="TRANSCRIPTIONAL REGULATOR, MARR"/>
    <property type="match status" value="1"/>
</dbReference>
<dbReference type="SMART" id="SM00347">
    <property type="entry name" value="HTH_MARR"/>
    <property type="match status" value="1"/>
</dbReference>
<dbReference type="RefSeq" id="WP_059150376.1">
    <property type="nucleotide sequence ID" value="NZ_KQ130452.1"/>
</dbReference>
<evidence type="ECO:0000256" key="2">
    <source>
        <dbReference type="ARBA" id="ARBA00023125"/>
    </source>
</evidence>
<evidence type="ECO:0000256" key="1">
    <source>
        <dbReference type="ARBA" id="ARBA00023015"/>
    </source>
</evidence>
<dbReference type="GO" id="GO:0003677">
    <property type="term" value="F:DNA binding"/>
    <property type="evidence" value="ECO:0007669"/>
    <property type="project" value="UniProtKB-KW"/>
</dbReference>
<dbReference type="Proteomes" id="UP000052268">
    <property type="component" value="Unassembled WGS sequence"/>
</dbReference>
<keyword evidence="2" id="KW-0238">DNA-binding</keyword>
<protein>
    <submittedName>
        <fullName evidence="5">Transcriptional regulator</fullName>
    </submittedName>
</protein>
<evidence type="ECO:0000313" key="6">
    <source>
        <dbReference type="Proteomes" id="UP000052268"/>
    </source>
</evidence>
<dbReference type="PATRIC" id="fig|1114963.3.peg.1030"/>
<evidence type="ECO:0000256" key="3">
    <source>
        <dbReference type="ARBA" id="ARBA00023163"/>
    </source>
</evidence>
<dbReference type="Gene3D" id="1.10.10.10">
    <property type="entry name" value="Winged helix-like DNA-binding domain superfamily/Winged helix DNA-binding domain"/>
    <property type="match status" value="1"/>
</dbReference>
<accession>A0A0J7Y6S3</accession>
<proteinExistence type="predicted"/>
<reference evidence="5 6" key="1">
    <citation type="journal article" date="2015" name="G3 (Bethesda)">
        <title>Insights into Ongoing Evolution of the Hexachlorocyclohexane Catabolic Pathway from Comparative Genomics of Ten Sphingomonadaceae Strains.</title>
        <authorList>
            <person name="Pearce S.L."/>
            <person name="Oakeshott J.G."/>
            <person name="Pandey G."/>
        </authorList>
    </citation>
    <scope>NUCLEOTIDE SEQUENCE [LARGE SCALE GENOMIC DNA]</scope>
    <source>
        <strain evidence="5 6">LL02</strain>
    </source>
</reference>
<dbReference type="PROSITE" id="PS50995">
    <property type="entry name" value="HTH_MARR_2"/>
    <property type="match status" value="1"/>
</dbReference>
<feature type="domain" description="HTH marR-type" evidence="4">
    <location>
        <begin position="2"/>
        <end position="134"/>
    </location>
</feature>
<evidence type="ECO:0000259" key="4">
    <source>
        <dbReference type="PROSITE" id="PS50995"/>
    </source>
</evidence>